<keyword evidence="4" id="KW-0285">Flavoprotein</keyword>
<reference evidence="6 7" key="1">
    <citation type="journal article" date="2016" name="Mol. Biol. Evol.">
        <title>Comparative Genomics of Early-Diverging Mushroom-Forming Fungi Provides Insights into the Origins of Lignocellulose Decay Capabilities.</title>
        <authorList>
            <person name="Nagy L.G."/>
            <person name="Riley R."/>
            <person name="Tritt A."/>
            <person name="Adam C."/>
            <person name="Daum C."/>
            <person name="Floudas D."/>
            <person name="Sun H."/>
            <person name="Yadav J.S."/>
            <person name="Pangilinan J."/>
            <person name="Larsson K.H."/>
            <person name="Matsuura K."/>
            <person name="Barry K."/>
            <person name="Labutti K."/>
            <person name="Kuo R."/>
            <person name="Ohm R.A."/>
            <person name="Bhattacharya S.S."/>
            <person name="Shirouzu T."/>
            <person name="Yoshinaga Y."/>
            <person name="Martin F.M."/>
            <person name="Grigoriev I.V."/>
            <person name="Hibbett D.S."/>
        </authorList>
    </citation>
    <scope>NUCLEOTIDE SEQUENCE [LARGE SCALE GENOMIC DNA]</scope>
    <source>
        <strain evidence="6 7">HHB12733</strain>
    </source>
</reference>
<dbReference type="SUPFAM" id="SSF54373">
    <property type="entry name" value="FAD-linked reductases, C-terminal domain"/>
    <property type="match status" value="1"/>
</dbReference>
<dbReference type="PRINTS" id="PR00757">
    <property type="entry name" value="AMINEOXDASEF"/>
</dbReference>
<feature type="domain" description="Amine oxidase" evidence="5">
    <location>
        <begin position="10"/>
        <end position="463"/>
    </location>
</feature>
<dbReference type="InParanoid" id="A0A165IYU1"/>
<protein>
    <recommendedName>
        <fullName evidence="4">Amine oxidase</fullName>
        <ecNumber evidence="4">1.4.3.-</ecNumber>
    </recommendedName>
</protein>
<gene>
    <name evidence="6" type="ORF">CALCODRAFT_428252</name>
</gene>
<dbReference type="InterPro" id="IPR036188">
    <property type="entry name" value="FAD/NAD-bd_sf"/>
</dbReference>
<dbReference type="Gene3D" id="3.90.660.10">
    <property type="match status" value="1"/>
</dbReference>
<name>A0A165IYU1_9BASI</name>
<evidence type="ECO:0000256" key="3">
    <source>
        <dbReference type="PIRSR" id="PIRSR601613-1"/>
    </source>
</evidence>
<keyword evidence="2 4" id="KW-0560">Oxidoreductase</keyword>
<evidence type="ECO:0000313" key="7">
    <source>
        <dbReference type="Proteomes" id="UP000076842"/>
    </source>
</evidence>
<feature type="binding site" evidence="3">
    <location>
        <begin position="32"/>
        <end position="33"/>
    </location>
    <ligand>
        <name>FAD</name>
        <dbReference type="ChEBI" id="CHEBI:57692"/>
    </ligand>
</feature>
<dbReference type="PANTHER" id="PTHR10742">
    <property type="entry name" value="FLAVIN MONOAMINE OXIDASE"/>
    <property type="match status" value="1"/>
</dbReference>
<dbReference type="PANTHER" id="PTHR10742:SF313">
    <property type="entry name" value="AMINE OXIDASE"/>
    <property type="match status" value="1"/>
</dbReference>
<dbReference type="InterPro" id="IPR050281">
    <property type="entry name" value="Flavin_monoamine_oxidase"/>
</dbReference>
<dbReference type="OrthoDB" id="5046242at2759"/>
<dbReference type="EC" id="1.4.3.-" evidence="4"/>
<dbReference type="EMBL" id="KV423925">
    <property type="protein sequence ID" value="KZT61148.1"/>
    <property type="molecule type" value="Genomic_DNA"/>
</dbReference>
<keyword evidence="4" id="KW-0274">FAD</keyword>
<comment type="cofactor">
    <cofactor evidence="1 4">
        <name>FAD</name>
        <dbReference type="ChEBI" id="CHEBI:57692"/>
    </cofactor>
</comment>
<organism evidence="6 7">
    <name type="scientific">Calocera cornea HHB12733</name>
    <dbReference type="NCBI Taxonomy" id="1353952"/>
    <lineage>
        <taxon>Eukaryota</taxon>
        <taxon>Fungi</taxon>
        <taxon>Dikarya</taxon>
        <taxon>Basidiomycota</taxon>
        <taxon>Agaricomycotina</taxon>
        <taxon>Dacrymycetes</taxon>
        <taxon>Dacrymycetales</taxon>
        <taxon>Dacrymycetaceae</taxon>
        <taxon>Calocera</taxon>
    </lineage>
</organism>
<sequence>TQVLILGGGMTGLTAAYTLASQHNLTNYTIVEAQPFLGGRLYSVPFGLNPDTGGPYIVEAGANWVHGLANNATGAVNPIWSLVQQFGLETSRSEDGIPPAFGRAGQVDVADAWGEWTAAWGRFLDLGRERQHRGLGDMTARAGLRIAGWEPSDYVHRSVEFWNFDMESQQSPDESSWFEIANNHYYTYHDFSDEEYLVHDPRGYVTVATGPYHSLPLAKQGKLLLGAPVTELHYSPDGVEARLQDGSILNAEYAICTFSVGVLQSKAVSFHPPLPRWKSDAIDGFSMSTYTKIFLQFSTRFWPATEYQLHASSRRGYYTQFQSLDAPGVLEGSHVLFTTLTDEESVRVEGLTDAEVQEEVLDVLRGMYGTVNVSDVTAFYFHRRAFLALEVAAVADVEGRWNSNPYTRGSYSNWPASYLPASQKNLRAALDARLLFAGEATSYEYLGFLQGAHLEGRKAAESVAHCLAEEGKRGCLGQDWFEDILAGQGTKQQWQRRGVDGVE</sequence>
<dbReference type="Proteomes" id="UP000076842">
    <property type="component" value="Unassembled WGS sequence"/>
</dbReference>
<dbReference type="STRING" id="1353952.A0A165IYU1"/>
<dbReference type="Pfam" id="PF01593">
    <property type="entry name" value="Amino_oxidase"/>
    <property type="match status" value="1"/>
</dbReference>
<dbReference type="SUPFAM" id="SSF51905">
    <property type="entry name" value="FAD/NAD(P)-binding domain"/>
    <property type="match status" value="1"/>
</dbReference>
<dbReference type="AlphaFoldDB" id="A0A165IYU1"/>
<comment type="similarity">
    <text evidence="4">Belongs to the flavin monoamine oxidase family.</text>
</comment>
<dbReference type="InterPro" id="IPR001613">
    <property type="entry name" value="Flavin_amine_oxidase"/>
</dbReference>
<dbReference type="GO" id="GO:0016491">
    <property type="term" value="F:oxidoreductase activity"/>
    <property type="evidence" value="ECO:0007669"/>
    <property type="project" value="UniProtKB-KW"/>
</dbReference>
<accession>A0A165IYU1</accession>
<evidence type="ECO:0000256" key="2">
    <source>
        <dbReference type="ARBA" id="ARBA00023002"/>
    </source>
</evidence>
<evidence type="ECO:0000256" key="4">
    <source>
        <dbReference type="RuleBase" id="RU362067"/>
    </source>
</evidence>
<dbReference type="Gene3D" id="3.50.50.60">
    <property type="entry name" value="FAD/NAD(P)-binding domain"/>
    <property type="match status" value="1"/>
</dbReference>
<evidence type="ECO:0000256" key="1">
    <source>
        <dbReference type="ARBA" id="ARBA00001974"/>
    </source>
</evidence>
<feature type="non-terminal residue" evidence="6">
    <location>
        <position position="1"/>
    </location>
</feature>
<keyword evidence="7" id="KW-1185">Reference proteome</keyword>
<feature type="binding site" evidence="3">
    <location>
        <position position="184"/>
    </location>
    <ligand>
        <name>substrate</name>
    </ligand>
</feature>
<feature type="binding site" evidence="3">
    <location>
        <position position="11"/>
    </location>
    <ligand>
        <name>FAD</name>
        <dbReference type="ChEBI" id="CHEBI:57692"/>
    </ligand>
</feature>
<evidence type="ECO:0000313" key="6">
    <source>
        <dbReference type="EMBL" id="KZT61148.1"/>
    </source>
</evidence>
<dbReference type="GO" id="GO:0006598">
    <property type="term" value="P:polyamine catabolic process"/>
    <property type="evidence" value="ECO:0007669"/>
    <property type="project" value="TreeGrafter"/>
</dbReference>
<proteinExistence type="inferred from homology"/>
<dbReference type="InterPro" id="IPR002937">
    <property type="entry name" value="Amino_oxidase"/>
</dbReference>
<feature type="binding site" evidence="3">
    <location>
        <position position="229"/>
    </location>
    <ligand>
        <name>FAD</name>
        <dbReference type="ChEBI" id="CHEBI:57692"/>
    </ligand>
</feature>
<evidence type="ECO:0000259" key="5">
    <source>
        <dbReference type="Pfam" id="PF01593"/>
    </source>
</evidence>